<dbReference type="EMBL" id="JARQZJ010000031">
    <property type="protein sequence ID" value="KAK9874325.1"/>
    <property type="molecule type" value="Genomic_DNA"/>
</dbReference>
<keyword evidence="3" id="KW-1185">Reference proteome</keyword>
<accession>A0AAW1U2C2</accession>
<feature type="compositionally biased region" description="Basic and acidic residues" evidence="1">
    <location>
        <begin position="91"/>
        <end position="111"/>
    </location>
</feature>
<proteinExistence type="predicted"/>
<name>A0AAW1U2C2_9CUCU</name>
<organism evidence="2 3">
    <name type="scientific">Henosepilachna vigintioctopunctata</name>
    <dbReference type="NCBI Taxonomy" id="420089"/>
    <lineage>
        <taxon>Eukaryota</taxon>
        <taxon>Metazoa</taxon>
        <taxon>Ecdysozoa</taxon>
        <taxon>Arthropoda</taxon>
        <taxon>Hexapoda</taxon>
        <taxon>Insecta</taxon>
        <taxon>Pterygota</taxon>
        <taxon>Neoptera</taxon>
        <taxon>Endopterygota</taxon>
        <taxon>Coleoptera</taxon>
        <taxon>Polyphaga</taxon>
        <taxon>Cucujiformia</taxon>
        <taxon>Coccinelloidea</taxon>
        <taxon>Coccinellidae</taxon>
        <taxon>Epilachninae</taxon>
        <taxon>Epilachnini</taxon>
        <taxon>Henosepilachna</taxon>
    </lineage>
</organism>
<dbReference type="Proteomes" id="UP001431783">
    <property type="component" value="Unassembled WGS sequence"/>
</dbReference>
<sequence length="128" mass="14382">MSIPRKKLPGAEYRKKAEYKELQGKQCADNMKNWLRKGGDPSVSAATSEVDIELEDVSGTLPDQTNQDFSQSDFTVQTSPSLPMSDELPEQLEKTQPEYERSKSPHSEELQKTGFDGPRQLVSDGKNY</sequence>
<protein>
    <submittedName>
        <fullName evidence="2">Uncharacterized protein</fullName>
    </submittedName>
</protein>
<evidence type="ECO:0000256" key="1">
    <source>
        <dbReference type="SAM" id="MobiDB-lite"/>
    </source>
</evidence>
<feature type="region of interest" description="Disordered" evidence="1">
    <location>
        <begin position="32"/>
        <end position="128"/>
    </location>
</feature>
<evidence type="ECO:0000313" key="3">
    <source>
        <dbReference type="Proteomes" id="UP001431783"/>
    </source>
</evidence>
<comment type="caution">
    <text evidence="2">The sequence shown here is derived from an EMBL/GenBank/DDBJ whole genome shotgun (WGS) entry which is preliminary data.</text>
</comment>
<dbReference type="AlphaFoldDB" id="A0AAW1U2C2"/>
<evidence type="ECO:0000313" key="2">
    <source>
        <dbReference type="EMBL" id="KAK9874325.1"/>
    </source>
</evidence>
<gene>
    <name evidence="2" type="ORF">WA026_002676</name>
</gene>
<reference evidence="2 3" key="1">
    <citation type="submission" date="2023-03" db="EMBL/GenBank/DDBJ databases">
        <title>Genome insight into feeding habits of ladybird beetles.</title>
        <authorList>
            <person name="Li H.-S."/>
            <person name="Huang Y.-H."/>
            <person name="Pang H."/>
        </authorList>
    </citation>
    <scope>NUCLEOTIDE SEQUENCE [LARGE SCALE GENOMIC DNA]</scope>
    <source>
        <strain evidence="2">SYSU_2023b</strain>
        <tissue evidence="2">Whole body</tissue>
    </source>
</reference>
<feature type="compositionally biased region" description="Polar residues" evidence="1">
    <location>
        <begin position="61"/>
        <end position="82"/>
    </location>
</feature>